<reference evidence="1 2" key="1">
    <citation type="journal article" date="2013" name="ISME J.">
        <title>A metabolic model for members of the genus Tetrasphaera involved in enhanced biological phosphorus removal.</title>
        <authorList>
            <person name="Kristiansen R."/>
            <person name="Nguyen H.T.T."/>
            <person name="Saunders A.M."/>
            <person name="Nielsen J.L."/>
            <person name="Wimmer R."/>
            <person name="Le V.Q."/>
            <person name="McIlroy S.J."/>
            <person name="Petrovski S."/>
            <person name="Seviour R.J."/>
            <person name="Calteau A."/>
            <person name="Nielsen K.L."/>
            <person name="Nielsen P.H."/>
        </authorList>
    </citation>
    <scope>NUCLEOTIDE SEQUENCE [LARGE SCALE GENOMIC DNA]</scope>
    <source>
        <strain evidence="1 2">Ben 74</strain>
    </source>
</reference>
<organism evidence="1 2">
    <name type="scientific">Nostocoides jenkinsii Ben 74</name>
    <dbReference type="NCBI Taxonomy" id="1193518"/>
    <lineage>
        <taxon>Bacteria</taxon>
        <taxon>Bacillati</taxon>
        <taxon>Actinomycetota</taxon>
        <taxon>Actinomycetes</taxon>
        <taxon>Micrococcales</taxon>
        <taxon>Intrasporangiaceae</taxon>
        <taxon>Nostocoides</taxon>
    </lineage>
</organism>
<evidence type="ECO:0000313" key="1">
    <source>
        <dbReference type="EMBL" id="CCI51780.1"/>
    </source>
</evidence>
<proteinExistence type="predicted"/>
<name>A0A077M7J1_9MICO</name>
<keyword evidence="2" id="KW-1185">Reference proteome</keyword>
<sequence>MLREIRLDALAIAAEITAAIASQPS</sequence>
<dbReference type="AlphaFoldDB" id="A0A077M7J1"/>
<evidence type="ECO:0000313" key="2">
    <source>
        <dbReference type="Proteomes" id="UP000035720"/>
    </source>
</evidence>
<dbReference type="EMBL" id="CAJC01000027">
    <property type="protein sequence ID" value="CCI51780.1"/>
    <property type="molecule type" value="Genomic_DNA"/>
</dbReference>
<dbReference type="Proteomes" id="UP000035720">
    <property type="component" value="Unassembled WGS sequence"/>
</dbReference>
<comment type="caution">
    <text evidence="1">The sequence shown here is derived from an EMBL/GenBank/DDBJ whole genome shotgun (WGS) entry which is preliminary data.</text>
</comment>
<gene>
    <name evidence="1" type="ORF">BN13_1220007</name>
</gene>
<protein>
    <submittedName>
        <fullName evidence="1">Uncharacterized protein</fullName>
    </submittedName>
</protein>
<accession>A0A077M7J1</accession>